<reference evidence="8" key="1">
    <citation type="submission" date="2022-05" db="EMBL/GenBank/DDBJ databases">
        <authorList>
            <person name="Tuo L."/>
        </authorList>
    </citation>
    <scope>NUCLEOTIDE SEQUENCE</scope>
    <source>
        <strain evidence="8">BSK12Z-4</strain>
    </source>
</reference>
<evidence type="ECO:0000313" key="9">
    <source>
        <dbReference type="Proteomes" id="UP001139485"/>
    </source>
</evidence>
<dbReference type="GO" id="GO:0016020">
    <property type="term" value="C:membrane"/>
    <property type="evidence" value="ECO:0007669"/>
    <property type="project" value="UniProtKB-SubCell"/>
</dbReference>
<feature type="transmembrane region" description="Helical" evidence="6">
    <location>
        <begin position="226"/>
        <end position="248"/>
    </location>
</feature>
<comment type="caution">
    <text evidence="8">The sequence shown here is derived from an EMBL/GenBank/DDBJ whole genome shotgun (WGS) entry which is preliminary data.</text>
</comment>
<dbReference type="Pfam" id="PF13515">
    <property type="entry name" value="FUSC_2"/>
    <property type="match status" value="1"/>
</dbReference>
<evidence type="ECO:0000256" key="3">
    <source>
        <dbReference type="ARBA" id="ARBA00022989"/>
    </source>
</evidence>
<evidence type="ECO:0000259" key="7">
    <source>
        <dbReference type="Pfam" id="PF13515"/>
    </source>
</evidence>
<proteinExistence type="predicted"/>
<dbReference type="EMBL" id="JAMOIL010000005">
    <property type="protein sequence ID" value="MCM0619742.1"/>
    <property type="molecule type" value="Genomic_DNA"/>
</dbReference>
<feature type="domain" description="Integral membrane bound transporter" evidence="7">
    <location>
        <begin position="232"/>
        <end position="357"/>
    </location>
</feature>
<feature type="transmembrane region" description="Helical" evidence="6">
    <location>
        <begin position="171"/>
        <end position="193"/>
    </location>
</feature>
<dbReference type="Proteomes" id="UP001139485">
    <property type="component" value="Unassembled WGS sequence"/>
</dbReference>
<evidence type="ECO:0000256" key="4">
    <source>
        <dbReference type="ARBA" id="ARBA00023136"/>
    </source>
</evidence>
<protein>
    <submittedName>
        <fullName evidence="8">FUSC family protein</fullName>
    </submittedName>
</protein>
<feature type="transmembrane region" description="Helical" evidence="6">
    <location>
        <begin position="268"/>
        <end position="301"/>
    </location>
</feature>
<evidence type="ECO:0000256" key="1">
    <source>
        <dbReference type="ARBA" id="ARBA00004141"/>
    </source>
</evidence>
<name>A0A9X2D6G9_9ACTN</name>
<keyword evidence="4 6" id="KW-0472">Membrane</keyword>
<keyword evidence="3 6" id="KW-1133">Transmembrane helix</keyword>
<dbReference type="RefSeq" id="WP_250826502.1">
    <property type="nucleotide sequence ID" value="NZ_JAMOIL010000005.1"/>
</dbReference>
<dbReference type="InterPro" id="IPR049453">
    <property type="entry name" value="Memb_transporter_dom"/>
</dbReference>
<feature type="transmembrane region" description="Helical" evidence="6">
    <location>
        <begin position="313"/>
        <end position="332"/>
    </location>
</feature>
<comment type="subcellular location">
    <subcellularLocation>
        <location evidence="1">Membrane</location>
        <topology evidence="1">Multi-pass membrane protein</topology>
    </subcellularLocation>
</comment>
<evidence type="ECO:0000313" key="8">
    <source>
        <dbReference type="EMBL" id="MCM0619742.1"/>
    </source>
</evidence>
<evidence type="ECO:0000256" key="2">
    <source>
        <dbReference type="ARBA" id="ARBA00022692"/>
    </source>
</evidence>
<sequence length="372" mass="37954">MTPPTTSVPPSSTPSTPTSATSANGDASTRARLTSGLLAVGPHAGAHRVALRAGLSVAVPLLVLWATDHLEWSAYATFGAFASIYARNDPWRQRVRMQARAGAWLVLAVVLGALVATSSERAWLAVPVAAVLAGGASLLSDHWGWRPPGPLFTVFGFGASSAIPADAGTVLAAVLVGLSGALLALLVSALGGLAERGAVGDRPGGVRTAPPHVRPTDMTRHALRGAVAVLVAGALATGVGIGHPYWAMVSAVVPLMAREWLPAVVRGIHRVVGTFVGLGLAALVLTLDPPGLVVVLLVVVLQGAAELLVMRNYALALVVITPLALLMVHLASPEPMSSLLLDRGVETLLGVAVGLVVGWAAAQLLPRSKALA</sequence>
<feature type="compositionally biased region" description="Low complexity" evidence="5">
    <location>
        <begin position="8"/>
        <end position="22"/>
    </location>
</feature>
<keyword evidence="9" id="KW-1185">Reference proteome</keyword>
<gene>
    <name evidence="8" type="ORF">M8330_05475</name>
</gene>
<evidence type="ECO:0000256" key="5">
    <source>
        <dbReference type="SAM" id="MobiDB-lite"/>
    </source>
</evidence>
<organism evidence="8 9">
    <name type="scientific">Nocardioides bruguierae</name>
    <dbReference type="NCBI Taxonomy" id="2945102"/>
    <lineage>
        <taxon>Bacteria</taxon>
        <taxon>Bacillati</taxon>
        <taxon>Actinomycetota</taxon>
        <taxon>Actinomycetes</taxon>
        <taxon>Propionibacteriales</taxon>
        <taxon>Nocardioidaceae</taxon>
        <taxon>Nocardioides</taxon>
    </lineage>
</organism>
<feature type="transmembrane region" description="Helical" evidence="6">
    <location>
        <begin position="99"/>
        <end position="116"/>
    </location>
</feature>
<dbReference type="AlphaFoldDB" id="A0A9X2D6G9"/>
<feature type="transmembrane region" description="Helical" evidence="6">
    <location>
        <begin position="344"/>
        <end position="365"/>
    </location>
</feature>
<evidence type="ECO:0000256" key="6">
    <source>
        <dbReference type="SAM" id="Phobius"/>
    </source>
</evidence>
<keyword evidence="2 6" id="KW-0812">Transmembrane</keyword>
<accession>A0A9X2D6G9</accession>
<feature type="region of interest" description="Disordered" evidence="5">
    <location>
        <begin position="1"/>
        <end position="26"/>
    </location>
</feature>